<accession>A4A3A5</accession>
<proteinExistence type="predicted"/>
<name>A4A3A5_9GAMM</name>
<gene>
    <name evidence="1" type="ORF">KT71_15951</name>
</gene>
<sequence length="189" mass="21886">MDYFEDLARLSDDDLDIPEWARANDRGKMAFVYTEKAKQERLAYILKSTKRHHFKAKKTWHIFSATIAMGVGLEKSYLSRDASFAPEFRSYLSKVNAELEVAKNNRLLKVAENRGRGRIAEKKEVLVSRVRTTEQRLKEQESVNAAEVVRLAAEKFSPLVRDLLMIEDRRVDTSNKVVPLRRVIESNDE</sequence>
<protein>
    <submittedName>
        <fullName evidence="1">Uncharacterized protein</fullName>
    </submittedName>
</protein>
<evidence type="ECO:0000313" key="1">
    <source>
        <dbReference type="EMBL" id="EAQ99178.1"/>
    </source>
</evidence>
<dbReference type="EMBL" id="AAOA02000001">
    <property type="protein sequence ID" value="EAQ99178.1"/>
    <property type="molecule type" value="Genomic_DNA"/>
</dbReference>
<dbReference type="AlphaFoldDB" id="A4A3A5"/>
<dbReference type="HOGENOM" id="CLU_1432317_0_0_6"/>
<dbReference type="RefSeq" id="WP_008295625.1">
    <property type="nucleotide sequence ID" value="NZ_CM002299.1"/>
</dbReference>
<evidence type="ECO:0000313" key="2">
    <source>
        <dbReference type="Proteomes" id="UP000019205"/>
    </source>
</evidence>
<dbReference type="Proteomes" id="UP000019205">
    <property type="component" value="Chromosome"/>
</dbReference>
<dbReference type="STRING" id="314285.KT71_15951"/>
<keyword evidence="2" id="KW-1185">Reference proteome</keyword>
<reference evidence="1 2" key="2">
    <citation type="journal article" date="2009" name="PLoS ONE">
        <title>The photosynthetic apparatus and its regulation in the aerobic gammaproteobacterium Congregibacter litoralis gen. nov., sp. nov.</title>
        <authorList>
            <person name="Spring S."/>
            <person name="Lunsdorf H."/>
            <person name="Fuchs B.M."/>
            <person name="Tindall B.J."/>
        </authorList>
    </citation>
    <scope>NUCLEOTIDE SEQUENCE [LARGE SCALE GENOMIC DNA]</scope>
    <source>
        <strain evidence="1">KT71</strain>
    </source>
</reference>
<reference evidence="1 2" key="1">
    <citation type="journal article" date="2007" name="Proc. Natl. Acad. Sci. U.S.A.">
        <title>Characterization of a marine gammaproteobacterium capable of aerobic anoxygenic photosynthesis.</title>
        <authorList>
            <person name="Fuchs B.M."/>
            <person name="Spring S."/>
            <person name="Teeling H."/>
            <person name="Quast C."/>
            <person name="Wulf J."/>
            <person name="Schattenhofer M."/>
            <person name="Yan S."/>
            <person name="Ferriera S."/>
            <person name="Johnson J."/>
            <person name="Glockner F.O."/>
            <person name="Amann R."/>
        </authorList>
    </citation>
    <scope>NUCLEOTIDE SEQUENCE [LARGE SCALE GENOMIC DNA]</scope>
    <source>
        <strain evidence="1">KT71</strain>
    </source>
</reference>
<comment type="caution">
    <text evidence="1">The sequence shown here is derived from an EMBL/GenBank/DDBJ whole genome shotgun (WGS) entry which is preliminary data.</text>
</comment>
<organism evidence="1 2">
    <name type="scientific">Congregibacter litoralis KT71</name>
    <dbReference type="NCBI Taxonomy" id="314285"/>
    <lineage>
        <taxon>Bacteria</taxon>
        <taxon>Pseudomonadati</taxon>
        <taxon>Pseudomonadota</taxon>
        <taxon>Gammaproteobacteria</taxon>
        <taxon>Cellvibrionales</taxon>
        <taxon>Halieaceae</taxon>
        <taxon>Congregibacter</taxon>
    </lineage>
</organism>